<gene>
    <name evidence="1" type="ORF">GCM10017635_16250</name>
</gene>
<dbReference type="Proteomes" id="UP001143349">
    <property type="component" value="Unassembled WGS sequence"/>
</dbReference>
<evidence type="ECO:0000313" key="2">
    <source>
        <dbReference type="Proteomes" id="UP001143349"/>
    </source>
</evidence>
<proteinExistence type="predicted"/>
<name>A0AAD3RTZ2_9RHOB</name>
<reference evidence="1" key="2">
    <citation type="submission" date="2023-01" db="EMBL/GenBank/DDBJ databases">
        <authorList>
            <person name="Sun Q."/>
            <person name="Evtushenko L."/>
        </authorList>
    </citation>
    <scope>NUCLEOTIDE SEQUENCE</scope>
    <source>
        <strain evidence="1">VKM B-2222</strain>
    </source>
</reference>
<dbReference type="AlphaFoldDB" id="A0AAD3RTZ2"/>
<dbReference type="EMBL" id="BSFH01000025">
    <property type="protein sequence ID" value="GLK64154.1"/>
    <property type="molecule type" value="Genomic_DNA"/>
</dbReference>
<reference evidence="1" key="1">
    <citation type="journal article" date="2014" name="Int. J. Syst. Evol. Microbiol.">
        <title>Complete genome sequence of Corynebacterium casei LMG S-19264T (=DSM 44701T), isolated from a smear-ripened cheese.</title>
        <authorList>
            <consortium name="US DOE Joint Genome Institute (JGI-PGF)"/>
            <person name="Walter F."/>
            <person name="Albersmeier A."/>
            <person name="Kalinowski J."/>
            <person name="Ruckert C."/>
        </authorList>
    </citation>
    <scope>NUCLEOTIDE SEQUENCE</scope>
    <source>
        <strain evidence="1">VKM B-2222</strain>
    </source>
</reference>
<keyword evidence="2" id="KW-1185">Reference proteome</keyword>
<organism evidence="1 2">
    <name type="scientific">Paracoccus kondratievae</name>
    <dbReference type="NCBI Taxonomy" id="135740"/>
    <lineage>
        <taxon>Bacteria</taxon>
        <taxon>Pseudomonadati</taxon>
        <taxon>Pseudomonadota</taxon>
        <taxon>Alphaproteobacteria</taxon>
        <taxon>Rhodobacterales</taxon>
        <taxon>Paracoccaceae</taxon>
        <taxon>Paracoccus</taxon>
    </lineage>
</organism>
<evidence type="ECO:0000313" key="1">
    <source>
        <dbReference type="EMBL" id="GLK64154.1"/>
    </source>
</evidence>
<protein>
    <submittedName>
        <fullName evidence="1">Uncharacterized protein</fullName>
    </submittedName>
</protein>
<comment type="caution">
    <text evidence="1">The sequence shown here is derived from an EMBL/GenBank/DDBJ whole genome shotgun (WGS) entry which is preliminary data.</text>
</comment>
<dbReference type="RefSeq" id="WP_010398823.1">
    <property type="nucleotide sequence ID" value="NZ_BSFH01000025.1"/>
</dbReference>
<accession>A0AAD3RTZ2</accession>
<sequence>MDRIDKLTARIDGLEGRVIAHRRMFQKLLDLSSESVRAQILRWLEDREVMLDGQEDPGVISGPEAALELALSDEMRLLHDLAAASRSRFEAS</sequence>